<dbReference type="SUPFAM" id="SSF141072">
    <property type="entry name" value="CalX-like"/>
    <property type="match status" value="3"/>
</dbReference>
<dbReference type="GO" id="GO:0007154">
    <property type="term" value="P:cell communication"/>
    <property type="evidence" value="ECO:0007669"/>
    <property type="project" value="InterPro"/>
</dbReference>
<evidence type="ECO:0000256" key="1">
    <source>
        <dbReference type="ARBA" id="ARBA00022729"/>
    </source>
</evidence>
<dbReference type="SMART" id="SM00237">
    <property type="entry name" value="Calx_beta"/>
    <property type="match status" value="1"/>
</dbReference>
<evidence type="ECO:0000313" key="6">
    <source>
        <dbReference type="EMBL" id="AOY81427.2"/>
    </source>
</evidence>
<dbReference type="Pfam" id="PF03160">
    <property type="entry name" value="Calx-beta"/>
    <property type="match status" value="11"/>
</dbReference>
<feature type="domain" description="Calx-beta" evidence="5">
    <location>
        <begin position="3161"/>
        <end position="3261"/>
    </location>
</feature>
<evidence type="ECO:0000256" key="4">
    <source>
        <dbReference type="SAM" id="MobiDB-lite"/>
    </source>
</evidence>
<evidence type="ECO:0000259" key="5">
    <source>
        <dbReference type="SMART" id="SM00237"/>
    </source>
</evidence>
<sequence length="3602" mass="384218">MADFILSQTTIELTETSADQSYTIALDTPPTGDVTVTLRTDGQSQINVDGQGFRTQHTVVISDTSEKTVTVRVIDDATPEGIHPGTITHTVTATEDETNYPVNTELTGVTLEITDNDPGLYIQGTPTPIEGGENSTYEFGLSTAPDGDVTVEIETSDGQSQFSLDGGNTFVSSGEITFNETDFTTEITVQGIQDNTLEGEHNSTITHTITESEATQAQYSPGQTRQVFPRITDNNPDLLTFDNQTLSIEEGQEGTYTIKADGLDAGDIKVTIKANGSSLIKVEDDQEFASEQVINLNSTTSEKTITVQATEDSDVTGPQKVSISHEITNSNSSNFEESKVGDVTVTIADNDPGVIITQATGQIQEGDENEYTIALSTNPTGDVTITLDSDDDSQIKLPDGTGFVDQGTITLSDTTPQTIKVQATEDNDPSEGTPHESTITHTISATDDTDNYPTTTIDNATIEIIDDSSDLFFFDTSPLGQTGVEDSVEEGNEGKYTLRLLQNPGGDVRVTIQADDQSLISIEGGTTFADSQVVRFSDTSAKTITVKPKDDSTVEGAHTSTITHTITEAPDGSDFKINSKVGDVIVTITDNDPGLIITPATEPTEEGGDLTTYQVALSTTPTDPVRVTITTDGESELALDQNNLNFGTSRNIQLSDTTPTTVTVRGTTDDKVESLHTSTLTHQITDSVDPQYPERQGTWSTDIEIKDGTPGMIISNKSLSLSEGQEGTYSISLTTEPTQDVTVTITADEQGLISVDGEEFASQQVITLNQSTLEKEIKVQAVDDQPPEGIHSSIITHSIASEDTNYSDQNTPIEDVTATITDNDIGIVIIGTPQVTEGSTDTYEIGLSTQPTGDVKVTITADDETEISIDNGTSFASTQDVTFSDLTLKTITVRGKDDAEFRSLRDSTISHEITESQDITNYPLDLEIPDVIAEITDDEPGVVIISNLDLTEGDIGTYEIGLNTPPVGGGSVEVTITADPQTRISTDGTNFAPSLPIQLQGTTRQTITVQVVDDTAVEGDHSSTISHEITGSSDTTNYPLGQEIKDVTIDITDNDPGLIFGGAIAIIEGGEEGTYTVALNTVPTGEVTVTLSADDDSLIKVSEGEFASEQVITLNPEKLQETISVQAADDDLVEGIHTSTISHKVTETGDTTNYPLGTSGSFSATITDNDPGIVFSKTTLSVEEAQEDTYTIGLSTVPTSDVTVTITADDQSLIKVGDGEFAPEQEIILNAETLEKEITVQGLDDDQVEGDHTSKISHEIASEDLDYDLGELPEEVTVDIADNDSGLIFSQAITITEDNGSGTYTVSLNTPPTGAVEITIQADNQSTISLDGTNFNSQQIITLNPEKLEQTITVRAAQDALVEGVHTSTITHRVSDTEDLENYPVGEGPSYTANIADDDPGIVFIDGPVSVQEGQEGIYTVALSIRPTGDVTVKLNADDQSLIKVGDQEFASEQVITFNAETLEKEITVQPADDDQLEGEHTSQISYEVTVSEDENYTVGLVGELTTNITDPAQVIITPISPLTEGGEPGEYTIALNTVPGGPVEITITADDNSEIRVDGETFSNEVVVSLGDTTPKTITVQAVDDTVVEGEHSSTISYAITSTGDSEKYPLTLEIPSTEIAITDNDAVVPGQVVISEISPLTEGGETQEYTIALDSLPAGAVEITITADDNSEISLDGQTFDNEVVVSLTDTTPKTITVQALDDTIVEGDHNTTISYAITNTEDSDKYPDTLIIPATEITITDNDVVVPGQVLITQISPIAEAGEPGTYTIALDSLPAGAVEITITADENSEISLDGQNFDNEVVVSLTDTTPKTITVQALDDTIVEGDHNTTISYAITNTEDSEKYPDTLIIPATEITITDNDADAAGQVLITQISPIAEAGEPGTYTIALDSLPAGAVEITITADENSEISLDGQNFDNEVVVSLTDTTPKTITVQALDDTIVEGDHNTTISYAITNTEDSEKYPDTLIIPATEITITDNDADAAGQVLISPISALTEGGEAQEYTIALDTEPAGPVEIKITADLNSEISVDGETFDTEVTVSLADTTPKTITVQALDDTIVEGEHTSTISYAITNTEDEAKYPDTLEIPSTEITITDNDPIPGQVLITEISSLTEAGEPGTYTIALDTEPAGPVEITITADQDSEISLDGQAFENEVVVSLSDTSAKTITVQAVDDNIVEGEHTSTISYAITNTGDEAKYPDTLEIPPTEITITDNDADAAGQVVITPISPLTEGGEPQEYTIALDTEPAGPVEIKITADLNSEISLDGETFDNEVMVSLSDLSPKTITVQAVDDDSVEGEHTSTISYAITSTGDEVKYPDTLEIPATEITITDNDTTPGEVIITEISPLMEGGEAQEYTIALDTEPAGPVEIKITADDNSEISLDGETFSTEVMVTLEDTAAKTITVQAVDDDQVEGEHTSTISYEITSTGDEAKYPDTLEIPASEITITDNDADAAGQVIITEISPLMEGGEAQEYTIALDTEPAGPVEIKITADENSEISLDGETFDNEVMVSLSDLSPKTITVQAVDDDSVEGEHTSTISYAITNTGDEVKYPDTLEIPATEIIITDNDITPGQVIISEISPLMEGGEPQEYTIALDTEPAGPVEITITADDNSEISLDGETFSKEVMVNLVDTAAKTITVQAVDDTIVEGEHTSTISYTITSTGDEAKYPDTLEIPASEITITDNDADAAGQVVITPISPLMEGGEPQEYTIALDTEPAGPVEIKITADDNSEISVDGETFENEVMVTLSDLSAKTIKVMAVDDTMVEGEHTSTISYAITNTGDEVKYPDTLEIPATEIIITDNDITPGQVIISEISPLMEGGEAQEYTIALDTEPAGPVEIKITADDNSEISLDGETFSTEVMVTLEDTAAKTITVQAVDDTIVEGDHTSTIIYEITSTGDEAKYPDTLEIPDTEITITDNDADGVGQVLISEISGLTEGGEPGTYTIALDTEPAGPVEIKIMADEDGEISLDGESFSNEVMVTLEDTTAKTITVQAVDDDFLEGDHNTTISYAITNTGDSDKYPDTLNIPSTEISITDNESVTTTPEIIISENPILFEGGTGIYTVALTKTPTGEVEITIKADDQTEISLDGTTFASEQVLTFNEAKLQTITVRGLDDQEVEGDHESTISHEITKSEDSVNYPLGDVGLVTASIFDNDIPIVTITASDLEAAEKDQDPGSITITRSGDTTEELTVSYMTFGSTANEYDYSETLNGSVTIAAGESSVELKITPEIDSRIDEGDETVNLVLNTSEDYNLVGKTFAQITIADDTSSVPDKSTRFVWRNPLTGDHILWKIDATQQVNTVTLSTQTDLNLEIQGSGDFDGDGENDDVFLLNKVTGAIQYWQGQGEEIKEVVLDSGEVNPLEWEITEFADFNGDLRHDLLAYNRDTGEVAIWEIDGDQLVNQGTIERDGQAVLITEDTGWQIQGSGNFSGGDRDQILWYNQNSGQVGIWDINGNQLEDGAVVTQEDQPVLVQLSTGWQIQAVADFSGDGQEQILWYNQNSGQIATWQTSSRKLVKGEIITRDGEPLGVLSSTGWTVQGVADLDNDGKYDIVWNNSNTIAFWQLNGSELRDALVIDQPPEAGFDPSLV</sequence>
<name>A0A1D9G1D2_MOOP1</name>
<protein>
    <recommendedName>
        <fullName evidence="5">Calx-beta domain-containing protein</fullName>
    </recommendedName>
</protein>
<evidence type="ECO:0000256" key="3">
    <source>
        <dbReference type="ARBA" id="ARBA00022837"/>
    </source>
</evidence>
<dbReference type="Proteomes" id="UP000176944">
    <property type="component" value="Chromosome"/>
</dbReference>
<feature type="region of interest" description="Disordered" evidence="4">
    <location>
        <begin position="424"/>
        <end position="452"/>
    </location>
</feature>
<dbReference type="EMBL" id="CP017708">
    <property type="protein sequence ID" value="AOY81427.2"/>
    <property type="molecule type" value="Genomic_DNA"/>
</dbReference>
<organism evidence="6 7">
    <name type="scientific">Moorena producens (strain JHB)</name>
    <dbReference type="NCBI Taxonomy" id="1454205"/>
    <lineage>
        <taxon>Bacteria</taxon>
        <taxon>Bacillati</taxon>
        <taxon>Cyanobacteriota</taxon>
        <taxon>Cyanophyceae</taxon>
        <taxon>Coleofasciculales</taxon>
        <taxon>Coleofasciculaceae</taxon>
        <taxon>Moorena</taxon>
    </lineage>
</organism>
<reference evidence="7" key="1">
    <citation type="submission" date="2016-10" db="EMBL/GenBank/DDBJ databases">
        <title>Comparative genomics uncovers the prolific and rare metabolic potential of the cyanobacterial genus Moorea.</title>
        <authorList>
            <person name="Leao T."/>
            <person name="Castelao G."/>
            <person name="Korobeynikov A."/>
            <person name="Monroe E.A."/>
            <person name="Podell S."/>
            <person name="Glukhov E."/>
            <person name="Allen E."/>
            <person name="Gerwick W.H."/>
            <person name="Gerwick L."/>
        </authorList>
    </citation>
    <scope>NUCLEOTIDE SEQUENCE [LARGE SCALE GENOMIC DNA]</scope>
    <source>
        <strain evidence="7">JHB</strain>
    </source>
</reference>
<dbReference type="SUPFAM" id="SSF69318">
    <property type="entry name" value="Integrin alpha N-terminal domain"/>
    <property type="match status" value="1"/>
</dbReference>
<proteinExistence type="predicted"/>
<evidence type="ECO:0000313" key="7">
    <source>
        <dbReference type="Proteomes" id="UP000176944"/>
    </source>
</evidence>
<accession>A0A1D9G1D2</accession>
<evidence type="ECO:0000256" key="2">
    <source>
        <dbReference type="ARBA" id="ARBA00022737"/>
    </source>
</evidence>
<dbReference type="GO" id="GO:0016020">
    <property type="term" value="C:membrane"/>
    <property type="evidence" value="ECO:0007669"/>
    <property type="project" value="InterPro"/>
</dbReference>
<dbReference type="PANTHER" id="PTHR46580">
    <property type="entry name" value="SENSOR KINASE-RELATED"/>
    <property type="match status" value="1"/>
</dbReference>
<keyword evidence="1" id="KW-0732">Signal</keyword>
<feature type="compositionally biased region" description="Polar residues" evidence="4">
    <location>
        <begin position="435"/>
        <end position="452"/>
    </location>
</feature>
<dbReference type="Gene3D" id="2.60.40.2030">
    <property type="match status" value="5"/>
</dbReference>
<dbReference type="InterPro" id="IPR028994">
    <property type="entry name" value="Integrin_alpha_N"/>
</dbReference>
<dbReference type="PANTHER" id="PTHR46580:SF2">
    <property type="entry name" value="MAM DOMAIN-CONTAINING PROTEIN"/>
    <property type="match status" value="1"/>
</dbReference>
<dbReference type="InterPro" id="IPR003644">
    <property type="entry name" value="Calx_beta"/>
</dbReference>
<keyword evidence="3" id="KW-0106">Calcium</keyword>
<gene>
    <name evidence="6" type="ORF">BJP36_17430</name>
</gene>
<keyword evidence="2" id="KW-0677">Repeat</keyword>
<dbReference type="InterPro" id="IPR038081">
    <property type="entry name" value="CalX-like_sf"/>
</dbReference>